<feature type="region of interest" description="Disordered" evidence="1">
    <location>
        <begin position="1"/>
        <end position="20"/>
    </location>
</feature>
<feature type="domain" description="Smr" evidence="2">
    <location>
        <begin position="91"/>
        <end position="174"/>
    </location>
</feature>
<dbReference type="SMART" id="SM00463">
    <property type="entry name" value="SMR"/>
    <property type="match status" value="1"/>
</dbReference>
<dbReference type="SUPFAM" id="SSF160443">
    <property type="entry name" value="SMR domain-like"/>
    <property type="match status" value="1"/>
</dbReference>
<evidence type="ECO:0000259" key="2">
    <source>
        <dbReference type="PROSITE" id="PS50828"/>
    </source>
</evidence>
<dbReference type="Gene3D" id="3.30.1370.110">
    <property type="match status" value="1"/>
</dbReference>
<dbReference type="Pfam" id="PF01713">
    <property type="entry name" value="Smr"/>
    <property type="match status" value="1"/>
</dbReference>
<reference evidence="3 4" key="1">
    <citation type="submission" date="2019-02" db="EMBL/GenBank/DDBJ databases">
        <title>Halieaceae_genomes.</title>
        <authorList>
            <person name="Li S.-H."/>
        </authorList>
    </citation>
    <scope>NUCLEOTIDE SEQUENCE [LARGE SCALE GENOMIC DNA]</scope>
    <source>
        <strain evidence="3 4">JH123</strain>
    </source>
</reference>
<keyword evidence="3" id="KW-0255">Endonuclease</keyword>
<protein>
    <submittedName>
        <fullName evidence="3">DNA endonuclease SmrA</fullName>
    </submittedName>
</protein>
<dbReference type="NCBIfam" id="NF033154">
    <property type="entry name" value="endonuc_SmrA"/>
    <property type="match status" value="1"/>
</dbReference>
<evidence type="ECO:0000313" key="4">
    <source>
        <dbReference type="Proteomes" id="UP001317963"/>
    </source>
</evidence>
<proteinExistence type="predicted"/>
<dbReference type="GO" id="GO:0004519">
    <property type="term" value="F:endonuclease activity"/>
    <property type="evidence" value="ECO:0007669"/>
    <property type="project" value="UniProtKB-KW"/>
</dbReference>
<dbReference type="PANTHER" id="PTHR35562:SF2">
    <property type="entry name" value="DNA ENDONUCLEASE SMRA-RELATED"/>
    <property type="match status" value="1"/>
</dbReference>
<dbReference type="RefSeq" id="WP_279241951.1">
    <property type="nucleotide sequence ID" value="NZ_CP036501.1"/>
</dbReference>
<dbReference type="InterPro" id="IPR047688">
    <property type="entry name" value="Endonuc_SmrA"/>
</dbReference>
<dbReference type="EMBL" id="CP036501">
    <property type="protein sequence ID" value="UZP75465.1"/>
    <property type="molecule type" value="Genomic_DNA"/>
</dbReference>
<dbReference type="PROSITE" id="PS50828">
    <property type="entry name" value="SMR"/>
    <property type="match status" value="1"/>
</dbReference>
<dbReference type="InterPro" id="IPR002625">
    <property type="entry name" value="Smr_dom"/>
</dbReference>
<sequence length="195" mass="22275">MQDDDLFTSEMSGVEPLKRDPRERLVKADRTDSAVRRQAAVTAHARSDNRLTDDGIAPLDAWYALEFKRPGIQNGVYRKLRLGHYDIDARLDLHRMTVAQARIEVWSFFKEARRLGLRTLLITHGKGLGNKEKSGSGVLKGYVNHWLKDIDDVQAFHSALPQHGGTGAVYVLLRKSEEKKRENRERFLKGRVQDV</sequence>
<accession>A0ABY6Q8V4</accession>
<keyword evidence="3" id="KW-0378">Hydrolase</keyword>
<dbReference type="Proteomes" id="UP001317963">
    <property type="component" value="Chromosome"/>
</dbReference>
<dbReference type="InterPro" id="IPR036063">
    <property type="entry name" value="Smr_dom_sf"/>
</dbReference>
<keyword evidence="4" id="KW-1185">Reference proteome</keyword>
<keyword evidence="3" id="KW-0540">Nuclease</keyword>
<organism evidence="3 4">
    <name type="scientific">Candidatus Paraluminiphilus aquimaris</name>
    <dbReference type="NCBI Taxonomy" id="2518994"/>
    <lineage>
        <taxon>Bacteria</taxon>
        <taxon>Pseudomonadati</taxon>
        <taxon>Pseudomonadota</taxon>
        <taxon>Gammaproteobacteria</taxon>
        <taxon>Cellvibrionales</taxon>
        <taxon>Halieaceae</taxon>
        <taxon>Candidatus Paraluminiphilus</taxon>
    </lineage>
</organism>
<evidence type="ECO:0000256" key="1">
    <source>
        <dbReference type="SAM" id="MobiDB-lite"/>
    </source>
</evidence>
<name>A0ABY6Q8V4_9GAMM</name>
<gene>
    <name evidence="3" type="primary">smrA</name>
    <name evidence="3" type="ORF">E0F26_12265</name>
</gene>
<dbReference type="PANTHER" id="PTHR35562">
    <property type="entry name" value="DNA ENDONUCLEASE SMRA-RELATED"/>
    <property type="match status" value="1"/>
</dbReference>
<evidence type="ECO:0000313" key="3">
    <source>
        <dbReference type="EMBL" id="UZP75465.1"/>
    </source>
</evidence>